<reference evidence="8 9" key="1">
    <citation type="journal article" date="2010" name="Plant Cell">
        <title>The Chlorella variabilis NC64A genome reveals adaptation to photosymbiosis, coevolution with viruses, and cryptic sex.</title>
        <authorList>
            <person name="Blanc G."/>
            <person name="Duncan G."/>
            <person name="Agarkova I."/>
            <person name="Borodovsky M."/>
            <person name="Gurnon J."/>
            <person name="Kuo A."/>
            <person name="Lindquist E."/>
            <person name="Lucas S."/>
            <person name="Pangilinan J."/>
            <person name="Polle J."/>
            <person name="Salamov A."/>
            <person name="Terry A."/>
            <person name="Yamada T."/>
            <person name="Dunigan D.D."/>
            <person name="Grigoriev I.V."/>
            <person name="Claverie J.M."/>
            <person name="Van Etten J.L."/>
        </authorList>
    </citation>
    <scope>NUCLEOTIDE SEQUENCE [LARGE SCALE GENOMIC DNA]</scope>
    <source>
        <strain evidence="8 9">NC64A</strain>
    </source>
</reference>
<dbReference type="FunCoup" id="E1ZQ38">
    <property type="interactions" value="1518"/>
</dbReference>
<name>E1ZQ38_CHLVA</name>
<evidence type="ECO:0000313" key="9">
    <source>
        <dbReference type="Proteomes" id="UP000008141"/>
    </source>
</evidence>
<gene>
    <name evidence="8" type="ORF">CHLNCDRAFT_139358</name>
</gene>
<comment type="subcellular location">
    <subcellularLocation>
        <location evidence="1">Nucleus</location>
    </subcellularLocation>
</comment>
<dbReference type="AlphaFoldDB" id="E1ZQ38"/>
<dbReference type="KEGG" id="cvr:CHLNCDRAFT_139358"/>
<dbReference type="InterPro" id="IPR029063">
    <property type="entry name" value="SAM-dependent_MTases_sf"/>
</dbReference>
<dbReference type="InParanoid" id="E1ZQ38"/>
<feature type="region of interest" description="Disordered" evidence="7">
    <location>
        <begin position="221"/>
        <end position="247"/>
    </location>
</feature>
<dbReference type="OMA" id="TRCRPYQ"/>
<dbReference type="PANTHER" id="PTHR12945:SF0">
    <property type="entry name" value="TRNA (ADENINE(58)-N(1))-METHYLTRANSFERASE NON-CATALYTIC SUBUNIT TRM6"/>
    <property type="match status" value="1"/>
</dbReference>
<dbReference type="RefSeq" id="XP_005844191.1">
    <property type="nucleotide sequence ID" value="XM_005844129.1"/>
</dbReference>
<evidence type="ECO:0000256" key="6">
    <source>
        <dbReference type="ARBA" id="ARBA00032319"/>
    </source>
</evidence>
<keyword evidence="4" id="KW-0819">tRNA processing</keyword>
<keyword evidence="5" id="KW-0539">Nucleus</keyword>
<evidence type="ECO:0000313" key="8">
    <source>
        <dbReference type="EMBL" id="EFN52089.1"/>
    </source>
</evidence>
<dbReference type="STRING" id="554065.E1ZQ38"/>
<dbReference type="GO" id="GO:0030488">
    <property type="term" value="P:tRNA methylation"/>
    <property type="evidence" value="ECO:0007669"/>
    <property type="project" value="InterPro"/>
</dbReference>
<accession>E1ZQ38</accession>
<dbReference type="Proteomes" id="UP000008141">
    <property type="component" value="Unassembled WGS sequence"/>
</dbReference>
<dbReference type="GO" id="GO:0031515">
    <property type="term" value="C:tRNA (m1A) methyltransferase complex"/>
    <property type="evidence" value="ECO:0007669"/>
    <property type="project" value="InterPro"/>
</dbReference>
<dbReference type="Gene3D" id="3.40.50.150">
    <property type="entry name" value="Vaccinia Virus protein VP39"/>
    <property type="match status" value="1"/>
</dbReference>
<protein>
    <recommendedName>
        <fullName evidence="3">tRNA (adenine(58)-N(1))-methyltransferase non-catalytic subunit TRM6</fullName>
    </recommendedName>
    <alternativeName>
        <fullName evidence="6">tRNA(m1A58)-methyltransferase subunit TRM6</fullName>
    </alternativeName>
</protein>
<evidence type="ECO:0000256" key="2">
    <source>
        <dbReference type="ARBA" id="ARBA00008320"/>
    </source>
</evidence>
<evidence type="ECO:0000256" key="1">
    <source>
        <dbReference type="ARBA" id="ARBA00004123"/>
    </source>
</evidence>
<dbReference type="GeneID" id="17351564"/>
<evidence type="ECO:0000256" key="5">
    <source>
        <dbReference type="ARBA" id="ARBA00023242"/>
    </source>
</evidence>
<dbReference type="EMBL" id="GL433858">
    <property type="protein sequence ID" value="EFN52089.1"/>
    <property type="molecule type" value="Genomic_DNA"/>
</dbReference>
<keyword evidence="9" id="KW-1185">Reference proteome</keyword>
<dbReference type="InterPro" id="IPR017423">
    <property type="entry name" value="TRM6"/>
</dbReference>
<dbReference type="PANTHER" id="PTHR12945">
    <property type="entry name" value="TRANSLATION INITIATION FACTOR EIF3-RELATED"/>
    <property type="match status" value="1"/>
</dbReference>
<evidence type="ECO:0000256" key="4">
    <source>
        <dbReference type="ARBA" id="ARBA00022694"/>
    </source>
</evidence>
<evidence type="ECO:0000256" key="7">
    <source>
        <dbReference type="SAM" id="MobiDB-lite"/>
    </source>
</evidence>
<dbReference type="GO" id="GO:0005634">
    <property type="term" value="C:nucleus"/>
    <property type="evidence" value="ECO:0007669"/>
    <property type="project" value="UniProtKB-SubCell"/>
</dbReference>
<evidence type="ECO:0000256" key="3">
    <source>
        <dbReference type="ARBA" id="ARBA00021704"/>
    </source>
</evidence>
<dbReference type="Pfam" id="PF04189">
    <property type="entry name" value="Gcd10p"/>
    <property type="match status" value="1"/>
</dbReference>
<feature type="compositionally biased region" description="Low complexity" evidence="7">
    <location>
        <begin position="234"/>
        <end position="247"/>
    </location>
</feature>
<dbReference type="eggNOG" id="KOG1416">
    <property type="taxonomic scope" value="Eukaryota"/>
</dbReference>
<comment type="similarity">
    <text evidence="2">Belongs to the TRM6/GCD10 family.</text>
</comment>
<sequence>MFALAADGKSLERIQYTPLADWDLPSPEIAPGFNTRTNADLVDSGGAQALSAADIEAMKAEGAAGADIVAALTANSATFAAKTEFSQDKYRKKKARKYIQVATVRRPTAAAVCEAYFSTSPAKTAYLRADALALLLSLANIGAHGRVLVVENCGGLVTAAVAERLGGHGGVTSAWAGGKGTKQPSLAIWRHLNLSSAQRAAMRFTPLSEVLAECRQQQQQEQAAEQAKNKQQHGEQQPPAGAAQLQQQQLQPPFNSCILAATNLSPLALVRHVLPLLAPSASLAVFCPWQQPLAEAMDALRGQGEVAGLALHESWWREMQVLPLRTHPTMNMSHGGGSILSGTVLATDQQRQQQ</sequence>
<proteinExistence type="inferred from homology"/>
<organism evidence="9">
    <name type="scientific">Chlorella variabilis</name>
    <name type="common">Green alga</name>
    <dbReference type="NCBI Taxonomy" id="554065"/>
    <lineage>
        <taxon>Eukaryota</taxon>
        <taxon>Viridiplantae</taxon>
        <taxon>Chlorophyta</taxon>
        <taxon>core chlorophytes</taxon>
        <taxon>Trebouxiophyceae</taxon>
        <taxon>Chlorellales</taxon>
        <taxon>Chlorellaceae</taxon>
        <taxon>Chlorella clade</taxon>
        <taxon>Chlorella</taxon>
    </lineage>
</organism>
<dbReference type="OrthoDB" id="10254665at2759"/>